<sequence>MRHWWGNRNRSLSKSQKEPPARGPRDEGARRTARTHIVPTKKHPAEDVCQPTEGWELPKPANFCTAFTTTSALSRTPVRAS</sequence>
<reference evidence="2" key="1">
    <citation type="submission" date="2019-01" db="EMBL/GenBank/DDBJ databases">
        <title>Draft genome sequences of three monokaryotic isolates of the white-rot basidiomycete fungus Dichomitus squalens.</title>
        <authorList>
            <consortium name="DOE Joint Genome Institute"/>
            <person name="Lopez S.C."/>
            <person name="Andreopoulos B."/>
            <person name="Pangilinan J."/>
            <person name="Lipzen A."/>
            <person name="Riley R."/>
            <person name="Ahrendt S."/>
            <person name="Ng V."/>
            <person name="Barry K."/>
            <person name="Daum C."/>
            <person name="Grigoriev I.V."/>
            <person name="Hilden K.S."/>
            <person name="Makela M.R."/>
            <person name="de Vries R.P."/>
        </authorList>
    </citation>
    <scope>NUCLEOTIDE SEQUENCE [LARGE SCALE GENOMIC DNA]</scope>
    <source>
        <strain evidence="2">OM18370.1</strain>
    </source>
</reference>
<evidence type="ECO:0000313" key="2">
    <source>
        <dbReference type="EMBL" id="TBU21349.1"/>
    </source>
</evidence>
<organism evidence="2">
    <name type="scientific">Dichomitus squalens</name>
    <dbReference type="NCBI Taxonomy" id="114155"/>
    <lineage>
        <taxon>Eukaryota</taxon>
        <taxon>Fungi</taxon>
        <taxon>Dikarya</taxon>
        <taxon>Basidiomycota</taxon>
        <taxon>Agaricomycotina</taxon>
        <taxon>Agaricomycetes</taxon>
        <taxon>Polyporales</taxon>
        <taxon>Polyporaceae</taxon>
        <taxon>Dichomitus</taxon>
    </lineage>
</organism>
<accession>A0A4Q9M3K7</accession>
<evidence type="ECO:0000256" key="1">
    <source>
        <dbReference type="SAM" id="MobiDB-lite"/>
    </source>
</evidence>
<dbReference type="Proteomes" id="UP000292957">
    <property type="component" value="Unassembled WGS sequence"/>
</dbReference>
<feature type="compositionally biased region" description="Basic residues" evidence="1">
    <location>
        <begin position="31"/>
        <end position="42"/>
    </location>
</feature>
<proteinExistence type="predicted"/>
<feature type="compositionally biased region" description="Basic and acidic residues" evidence="1">
    <location>
        <begin position="15"/>
        <end position="30"/>
    </location>
</feature>
<feature type="region of interest" description="Disordered" evidence="1">
    <location>
        <begin position="1"/>
        <end position="53"/>
    </location>
</feature>
<dbReference type="EMBL" id="ML143620">
    <property type="protein sequence ID" value="TBU21349.1"/>
    <property type="molecule type" value="Genomic_DNA"/>
</dbReference>
<gene>
    <name evidence="2" type="ORF">BD311DRAFT_772264</name>
</gene>
<protein>
    <submittedName>
        <fullName evidence="2">Uncharacterized protein</fullName>
    </submittedName>
</protein>
<name>A0A4Q9M3K7_9APHY</name>
<dbReference type="AlphaFoldDB" id="A0A4Q9M3K7"/>